<dbReference type="InterPro" id="IPR014710">
    <property type="entry name" value="RmlC-like_jellyroll"/>
</dbReference>
<comment type="caution">
    <text evidence="5">The sequence shown here is derived from an EMBL/GenBank/DDBJ whole genome shotgun (WGS) entry which is preliminary data.</text>
</comment>
<dbReference type="RefSeq" id="WP_254083592.1">
    <property type="nucleotide sequence ID" value="NZ_JAHESE010000004.1"/>
</dbReference>
<feature type="domain" description="HTH araC/xylS-type" evidence="4">
    <location>
        <begin position="176"/>
        <end position="276"/>
    </location>
</feature>
<dbReference type="SMART" id="SM00342">
    <property type="entry name" value="HTH_ARAC"/>
    <property type="match status" value="1"/>
</dbReference>
<evidence type="ECO:0000259" key="4">
    <source>
        <dbReference type="PROSITE" id="PS01124"/>
    </source>
</evidence>
<organism evidence="5 6">
    <name type="scientific">Dawidia cretensis</name>
    <dbReference type="NCBI Taxonomy" id="2782350"/>
    <lineage>
        <taxon>Bacteria</taxon>
        <taxon>Pseudomonadati</taxon>
        <taxon>Bacteroidota</taxon>
        <taxon>Cytophagia</taxon>
        <taxon>Cytophagales</taxon>
        <taxon>Chryseotaleaceae</taxon>
        <taxon>Dawidia</taxon>
    </lineage>
</organism>
<dbReference type="InterPro" id="IPR018060">
    <property type="entry name" value="HTH_AraC"/>
</dbReference>
<keyword evidence="1" id="KW-0805">Transcription regulation</keyword>
<dbReference type="PANTHER" id="PTHR43280">
    <property type="entry name" value="ARAC-FAMILY TRANSCRIPTIONAL REGULATOR"/>
    <property type="match status" value="1"/>
</dbReference>
<keyword evidence="6" id="KW-1185">Reference proteome</keyword>
<evidence type="ECO:0000256" key="2">
    <source>
        <dbReference type="ARBA" id="ARBA00023125"/>
    </source>
</evidence>
<dbReference type="EMBL" id="JAHESE010000004">
    <property type="protein sequence ID" value="MBT1708002.1"/>
    <property type="molecule type" value="Genomic_DNA"/>
</dbReference>
<dbReference type="Proteomes" id="UP001319080">
    <property type="component" value="Unassembled WGS sequence"/>
</dbReference>
<dbReference type="PROSITE" id="PS00041">
    <property type="entry name" value="HTH_ARAC_FAMILY_1"/>
    <property type="match status" value="1"/>
</dbReference>
<evidence type="ECO:0000256" key="1">
    <source>
        <dbReference type="ARBA" id="ARBA00023015"/>
    </source>
</evidence>
<dbReference type="Pfam" id="PF02311">
    <property type="entry name" value="AraC_binding"/>
    <property type="match status" value="1"/>
</dbReference>
<proteinExistence type="predicted"/>
<dbReference type="InterPro" id="IPR009057">
    <property type="entry name" value="Homeodomain-like_sf"/>
</dbReference>
<dbReference type="InterPro" id="IPR003313">
    <property type="entry name" value="AraC-bd"/>
</dbReference>
<dbReference type="AlphaFoldDB" id="A0AAP2DXW7"/>
<dbReference type="Gene3D" id="2.60.120.10">
    <property type="entry name" value="Jelly Rolls"/>
    <property type="match status" value="1"/>
</dbReference>
<protein>
    <submittedName>
        <fullName evidence="5">AraC family transcriptional regulator</fullName>
    </submittedName>
</protein>
<dbReference type="SUPFAM" id="SSF46689">
    <property type="entry name" value="Homeodomain-like"/>
    <property type="match status" value="1"/>
</dbReference>
<dbReference type="InterPro" id="IPR018062">
    <property type="entry name" value="HTH_AraC-typ_CS"/>
</dbReference>
<dbReference type="InterPro" id="IPR037923">
    <property type="entry name" value="HTH-like"/>
</dbReference>
<dbReference type="PANTHER" id="PTHR43280:SF34">
    <property type="entry name" value="ARAC-FAMILY TRANSCRIPTIONAL REGULATOR"/>
    <property type="match status" value="1"/>
</dbReference>
<gene>
    <name evidence="5" type="ORF">KK062_07205</name>
</gene>
<evidence type="ECO:0000256" key="3">
    <source>
        <dbReference type="ARBA" id="ARBA00023163"/>
    </source>
</evidence>
<keyword evidence="3" id="KW-0804">Transcription</keyword>
<keyword evidence="2" id="KW-0238">DNA-binding</keyword>
<sequence length="284" mass="32868">MEGKSGYEPFEISFKEVSDSITTAHGHNFFELIYILKGTGVQTINKHKLPYIPGHLFLITPEDTHGLAVEEPTTFFQIRFTHVYIKNNVLHRESVRKLEYILQHANHQPGCILKKQTDKSLLRPVIDAIIREYVNRDLYNKELIHLLVNTIIVIVARNIAEYLPEKANEQSETKTLDILEYIQSNIYNPAKLSAKYISGTFGISESYLGRYFKKQFSQTLQDYIVRYKLKLIVNRLLYSDLRIGEIAEELGFSDESHLNKIFKKYKGASPTMFRKNNAANVPRP</sequence>
<dbReference type="SUPFAM" id="SSF51215">
    <property type="entry name" value="Regulatory protein AraC"/>
    <property type="match status" value="1"/>
</dbReference>
<dbReference type="Pfam" id="PF12833">
    <property type="entry name" value="HTH_18"/>
    <property type="match status" value="1"/>
</dbReference>
<evidence type="ECO:0000313" key="5">
    <source>
        <dbReference type="EMBL" id="MBT1708002.1"/>
    </source>
</evidence>
<accession>A0AAP2DXW7</accession>
<dbReference type="Gene3D" id="1.10.10.60">
    <property type="entry name" value="Homeodomain-like"/>
    <property type="match status" value="2"/>
</dbReference>
<evidence type="ECO:0000313" key="6">
    <source>
        <dbReference type="Proteomes" id="UP001319080"/>
    </source>
</evidence>
<dbReference type="PROSITE" id="PS01124">
    <property type="entry name" value="HTH_ARAC_FAMILY_2"/>
    <property type="match status" value="1"/>
</dbReference>
<dbReference type="GO" id="GO:0043565">
    <property type="term" value="F:sequence-specific DNA binding"/>
    <property type="evidence" value="ECO:0007669"/>
    <property type="project" value="InterPro"/>
</dbReference>
<reference evidence="5 6" key="1">
    <citation type="submission" date="2021-05" db="EMBL/GenBank/DDBJ databases">
        <title>A Polyphasic approach of four new species of the genus Ohtaekwangia: Ohtaekwangia histidinii sp. nov., Ohtaekwangia cretensis sp. nov., Ohtaekwangia indiensis sp. nov., Ohtaekwangia reichenbachii sp. nov. from diverse environment.</title>
        <authorList>
            <person name="Octaviana S."/>
        </authorList>
    </citation>
    <scope>NUCLEOTIDE SEQUENCE [LARGE SCALE GENOMIC DNA]</scope>
    <source>
        <strain evidence="5 6">PWU5</strain>
    </source>
</reference>
<name>A0AAP2DXW7_9BACT</name>
<dbReference type="GO" id="GO:0003700">
    <property type="term" value="F:DNA-binding transcription factor activity"/>
    <property type="evidence" value="ECO:0007669"/>
    <property type="project" value="InterPro"/>
</dbReference>